<dbReference type="EMBL" id="VSSQ01084992">
    <property type="protein sequence ID" value="MPN32798.1"/>
    <property type="molecule type" value="Genomic_DNA"/>
</dbReference>
<evidence type="ECO:0000313" key="1">
    <source>
        <dbReference type="EMBL" id="MPN32798.1"/>
    </source>
</evidence>
<organism evidence="1">
    <name type="scientific">bioreactor metagenome</name>
    <dbReference type="NCBI Taxonomy" id="1076179"/>
    <lineage>
        <taxon>unclassified sequences</taxon>
        <taxon>metagenomes</taxon>
        <taxon>ecological metagenomes</taxon>
    </lineage>
</organism>
<dbReference type="AlphaFoldDB" id="A0A645H1C4"/>
<accession>A0A645H1C4</accession>
<protein>
    <submittedName>
        <fullName evidence="1">Uncharacterized protein</fullName>
    </submittedName>
</protein>
<proteinExistence type="predicted"/>
<gene>
    <name evidence="1" type="ORF">SDC9_180278</name>
</gene>
<sequence length="124" mass="13828">MTPAEIATWASSKLVAPLDIDCVITLMLKILDGKCKMSDADQQVASQLYDAVGQRPVHRLDAASCHALIAESRRHCDENLKMRIYEQRLLAETMLSRPVMKAFKARLREAGILYHDSADRSTAA</sequence>
<reference evidence="1" key="1">
    <citation type="submission" date="2019-08" db="EMBL/GenBank/DDBJ databases">
        <authorList>
            <person name="Kucharzyk K."/>
            <person name="Murdoch R.W."/>
            <person name="Higgins S."/>
            <person name="Loffler F."/>
        </authorList>
    </citation>
    <scope>NUCLEOTIDE SEQUENCE</scope>
</reference>
<name>A0A645H1C4_9ZZZZ</name>
<comment type="caution">
    <text evidence="1">The sequence shown here is derived from an EMBL/GenBank/DDBJ whole genome shotgun (WGS) entry which is preliminary data.</text>
</comment>